<evidence type="ECO:0000256" key="1">
    <source>
        <dbReference type="SAM" id="MobiDB-lite"/>
    </source>
</evidence>
<evidence type="ECO:0000313" key="2">
    <source>
        <dbReference type="EMBL" id="KAK6525270.1"/>
    </source>
</evidence>
<proteinExistence type="predicted"/>
<dbReference type="PANTHER" id="PTHR34846:SF11">
    <property type="entry name" value="4-CARBOXYMUCONOLACTONE DECARBOXYLASE FAMILY PROTEIN (AFU_ORTHOLOGUE AFUA_6G11590)"/>
    <property type="match status" value="1"/>
</dbReference>
<dbReference type="Gene3D" id="1.20.1290.10">
    <property type="entry name" value="AhpD-like"/>
    <property type="match status" value="1"/>
</dbReference>
<evidence type="ECO:0000313" key="3">
    <source>
        <dbReference type="Proteomes" id="UP001365542"/>
    </source>
</evidence>
<organism evidence="2 3">
    <name type="scientific">Orbilia ellipsospora</name>
    <dbReference type="NCBI Taxonomy" id="2528407"/>
    <lineage>
        <taxon>Eukaryota</taxon>
        <taxon>Fungi</taxon>
        <taxon>Dikarya</taxon>
        <taxon>Ascomycota</taxon>
        <taxon>Pezizomycotina</taxon>
        <taxon>Orbiliomycetes</taxon>
        <taxon>Orbiliales</taxon>
        <taxon>Orbiliaceae</taxon>
        <taxon>Orbilia</taxon>
    </lineage>
</organism>
<feature type="compositionally biased region" description="Basic and acidic residues" evidence="1">
    <location>
        <begin position="275"/>
        <end position="297"/>
    </location>
</feature>
<dbReference type="AlphaFoldDB" id="A0AAV9WT58"/>
<comment type="caution">
    <text evidence="2">The sequence shown here is derived from an EMBL/GenBank/DDBJ whole genome shotgun (WGS) entry which is preliminary data.</text>
</comment>
<reference evidence="2 3" key="1">
    <citation type="submission" date="2019-10" db="EMBL/GenBank/DDBJ databases">
        <authorList>
            <person name="Palmer J.M."/>
        </authorList>
    </citation>
    <scope>NUCLEOTIDE SEQUENCE [LARGE SCALE GENOMIC DNA]</scope>
    <source>
        <strain evidence="2 3">TWF694</strain>
    </source>
</reference>
<dbReference type="SUPFAM" id="SSF69118">
    <property type="entry name" value="AhpD-like"/>
    <property type="match status" value="1"/>
</dbReference>
<name>A0AAV9WT58_9PEZI</name>
<accession>A0AAV9WT58</accession>
<keyword evidence="3" id="KW-1185">Reference proteome</keyword>
<dbReference type="EMBL" id="JAVHJO010000017">
    <property type="protein sequence ID" value="KAK6525270.1"/>
    <property type="molecule type" value="Genomic_DNA"/>
</dbReference>
<feature type="region of interest" description="Disordered" evidence="1">
    <location>
        <begin position="230"/>
        <end position="307"/>
    </location>
</feature>
<dbReference type="PANTHER" id="PTHR34846">
    <property type="entry name" value="4-CARBOXYMUCONOLACTONE DECARBOXYLASE FAMILY PROTEIN (AFU_ORTHOLOGUE AFUA_6G11590)"/>
    <property type="match status" value="1"/>
</dbReference>
<sequence>MSSTRYPAITPEGLTPEQKKVYDFILPMLSKNFDKAQDKNSALIGLWQHYIHLPFKVFYEHSQNYKALAQIPDFPLRCREVLILTIGEYYGASYILYSHTRIAKAVGLSDVQIESILENKPPGGTEQESLCWEIVRALICPGLNGSQKSPLPEDLWERAKNSFGKMGVSALLQWTAFYSGLAMILNGAAVPVPEGEIIWPLELSSISEEQKDKTVAAVHKKMAVAVAKREESFRETIQTEQSREAAAATKGDKEKEGERIQTEQSKGRMKRRRSRSADRDCTGRDNRSIDDKRRRIEVATSLTSHIE</sequence>
<gene>
    <name evidence="2" type="ORF">TWF694_005416</name>
</gene>
<feature type="compositionally biased region" description="Basic and acidic residues" evidence="1">
    <location>
        <begin position="250"/>
        <end position="261"/>
    </location>
</feature>
<protein>
    <recommendedName>
        <fullName evidence="4">Carboxymuconolactone decarboxylase-like domain-containing protein</fullName>
    </recommendedName>
</protein>
<dbReference type="InterPro" id="IPR029032">
    <property type="entry name" value="AhpD-like"/>
</dbReference>
<dbReference type="Proteomes" id="UP001365542">
    <property type="component" value="Unassembled WGS sequence"/>
</dbReference>
<evidence type="ECO:0008006" key="4">
    <source>
        <dbReference type="Google" id="ProtNLM"/>
    </source>
</evidence>